<sequence length="142" mass="16345">MHHKHIKGIDKANEEINHVINLLMESKLFENEQKAFAVLKACLKALRERVGRDEAIHLGSQLSTILRGIYYEGWSPHADVSRSRTTFDFLEDVRRYFHGHDEIDLSHAVPVTLGVIFDLIDQGEAKQVLKNLPKNIQDLYLD</sequence>
<keyword evidence="2" id="KW-1185">Reference proteome</keyword>
<reference evidence="1 2" key="1">
    <citation type="submission" date="2023-11" db="EMBL/GenBank/DDBJ databases">
        <title>Peredibacter starrii A3.12.</title>
        <authorList>
            <person name="Mitchell R.J."/>
        </authorList>
    </citation>
    <scope>NUCLEOTIDE SEQUENCE [LARGE SCALE GENOMIC DNA]</scope>
    <source>
        <strain evidence="1 2">A3.12</strain>
    </source>
</reference>
<dbReference type="Proteomes" id="UP001324634">
    <property type="component" value="Chromosome"/>
</dbReference>
<gene>
    <name evidence="1" type="ORF">SOO65_08700</name>
</gene>
<dbReference type="KEGG" id="psti:SOO65_08700"/>
<dbReference type="EMBL" id="CP139487">
    <property type="protein sequence ID" value="WPU66826.1"/>
    <property type="molecule type" value="Genomic_DNA"/>
</dbReference>
<protein>
    <submittedName>
        <fullName evidence="1">DUF2267 domain-containing protein</fullName>
    </submittedName>
</protein>
<dbReference type="RefSeq" id="WP_321399421.1">
    <property type="nucleotide sequence ID" value="NZ_CP139487.1"/>
</dbReference>
<evidence type="ECO:0000313" key="2">
    <source>
        <dbReference type="Proteomes" id="UP001324634"/>
    </source>
</evidence>
<name>A0AAX4HV17_9BACT</name>
<organism evidence="1 2">
    <name type="scientific">Peredibacter starrii</name>
    <dbReference type="NCBI Taxonomy" id="28202"/>
    <lineage>
        <taxon>Bacteria</taxon>
        <taxon>Pseudomonadati</taxon>
        <taxon>Bdellovibrionota</taxon>
        <taxon>Bacteriovoracia</taxon>
        <taxon>Bacteriovoracales</taxon>
        <taxon>Bacteriovoracaceae</taxon>
        <taxon>Peredibacter</taxon>
    </lineage>
</organism>
<accession>A0AAX4HV17</accession>
<dbReference type="InterPro" id="IPR038282">
    <property type="entry name" value="DUF2267_sf"/>
</dbReference>
<dbReference type="Pfam" id="PF10025">
    <property type="entry name" value="DUF2267"/>
    <property type="match status" value="1"/>
</dbReference>
<evidence type="ECO:0000313" key="1">
    <source>
        <dbReference type="EMBL" id="WPU66826.1"/>
    </source>
</evidence>
<dbReference type="InterPro" id="IPR018727">
    <property type="entry name" value="DUF2267"/>
</dbReference>
<dbReference type="Gene3D" id="1.10.490.110">
    <property type="entry name" value="Uncharacterized conserved protein DUF2267"/>
    <property type="match status" value="1"/>
</dbReference>
<dbReference type="AlphaFoldDB" id="A0AAX4HV17"/>
<proteinExistence type="predicted"/>